<dbReference type="RefSeq" id="WP_006740118.1">
    <property type="nucleotide sequence ID" value="NZ_AEUZ02000001.1"/>
</dbReference>
<keyword evidence="3" id="KW-1185">Reference proteome</keyword>
<proteinExistence type="predicted"/>
<feature type="transmembrane region" description="Helical" evidence="1">
    <location>
        <begin position="6"/>
        <end position="24"/>
    </location>
</feature>
<evidence type="ECO:0000313" key="2">
    <source>
        <dbReference type="EMBL" id="EHJ57406.1"/>
    </source>
</evidence>
<dbReference type="EMBL" id="AEUZ02000001">
    <property type="protein sequence ID" value="EHJ57406.1"/>
    <property type="molecule type" value="Genomic_DNA"/>
</dbReference>
<dbReference type="STRING" id="764291.STRUR_0225"/>
<dbReference type="Proteomes" id="UP000005388">
    <property type="component" value="Unassembled WGS sequence"/>
</dbReference>
<accession>G5KHL2</accession>
<keyword evidence="1" id="KW-0472">Membrane</keyword>
<reference evidence="2 3" key="1">
    <citation type="journal article" date="2014" name="Int. J. Syst. Evol. Microbiol.">
        <title>Phylogenomics and the dynamic genome evolution of the genus Streptococcus.</title>
        <authorList>
            <consortium name="The Broad Institute Genome Sequencing Platform"/>
            <person name="Richards V.P."/>
            <person name="Palmer S.R."/>
            <person name="Pavinski Bitar P.D."/>
            <person name="Qin X."/>
            <person name="Weinstock G.M."/>
            <person name="Highlander S.K."/>
            <person name="Town C.D."/>
            <person name="Burne R.A."/>
            <person name="Stanhope M.J."/>
        </authorList>
    </citation>
    <scope>NUCLEOTIDE SEQUENCE [LARGE SCALE GENOMIC DNA]</scope>
    <source>
        <strain evidence="2 3">2285-97</strain>
    </source>
</reference>
<comment type="caution">
    <text evidence="2">The sequence shown here is derived from an EMBL/GenBank/DDBJ whole genome shotgun (WGS) entry which is preliminary data.</text>
</comment>
<organism evidence="2 3">
    <name type="scientific">Streptococcus urinalis 2285-97</name>
    <dbReference type="NCBI Taxonomy" id="764291"/>
    <lineage>
        <taxon>Bacteria</taxon>
        <taxon>Bacillati</taxon>
        <taxon>Bacillota</taxon>
        <taxon>Bacilli</taxon>
        <taxon>Lactobacillales</taxon>
        <taxon>Streptococcaceae</taxon>
        <taxon>Streptococcus</taxon>
    </lineage>
</organism>
<keyword evidence="1" id="KW-1133">Transmembrane helix</keyword>
<protein>
    <submittedName>
        <fullName evidence="2">Uncharacterized protein</fullName>
    </submittedName>
</protein>
<evidence type="ECO:0000313" key="3">
    <source>
        <dbReference type="Proteomes" id="UP000005388"/>
    </source>
</evidence>
<evidence type="ECO:0000256" key="1">
    <source>
        <dbReference type="SAM" id="Phobius"/>
    </source>
</evidence>
<dbReference type="AlphaFoldDB" id="G5KHL2"/>
<name>G5KHL2_9STRE</name>
<gene>
    <name evidence="2" type="ORF">STRUR_0225</name>
</gene>
<keyword evidence="1" id="KW-0812">Transmembrane</keyword>
<sequence length="111" mass="13161">MVIMGFLITSFLMFFFMIVFMKILTQHKKESKETGYYYYPYMVTFKNGPTLDELKSNENLMAIVHEINYEAGTYVIFSRINDVKLKKLLMKEFNLDAKSVLVRSRTFIGVW</sequence>